<evidence type="ECO:0000256" key="8">
    <source>
        <dbReference type="SAM" id="MobiDB-lite"/>
    </source>
</evidence>
<dbReference type="AlphaFoldDB" id="A0A8I5YSK7"/>
<evidence type="ECO:0000256" key="2">
    <source>
        <dbReference type="ARBA" id="ARBA00007696"/>
    </source>
</evidence>
<dbReference type="PANTHER" id="PTHR23087">
    <property type="entry name" value="NONHISTONE CHROMOSOMAL PROTEIN HMG"/>
    <property type="match status" value="1"/>
</dbReference>
<proteinExistence type="inferred from homology"/>
<protein>
    <recommendedName>
        <fullName evidence="6">Non-histone chromosomal protein HMG-17</fullName>
    </recommendedName>
    <alternativeName>
        <fullName evidence="7">High mobility group nucleosome-binding domain-containing protein 2</fullName>
    </alternativeName>
</protein>
<dbReference type="GO" id="GO:0005634">
    <property type="term" value="C:nucleus"/>
    <property type="evidence" value="ECO:0007669"/>
    <property type="project" value="UniProtKB-SubCell"/>
</dbReference>
<keyword evidence="4" id="KW-0539">Nucleus</keyword>
<dbReference type="SMART" id="SM00527">
    <property type="entry name" value="HMG17"/>
    <property type="match status" value="1"/>
</dbReference>
<name>A0A8I5YSK7_PONAB</name>
<accession>A0A8I5YSK7</accession>
<evidence type="ECO:0000256" key="5">
    <source>
        <dbReference type="ARBA" id="ARBA00037490"/>
    </source>
</evidence>
<dbReference type="Pfam" id="PF01101">
    <property type="entry name" value="HMG14_17"/>
    <property type="match status" value="1"/>
</dbReference>
<organism evidence="9 10">
    <name type="scientific">Pongo abelii</name>
    <name type="common">Sumatran orangutan</name>
    <name type="synonym">Pongo pygmaeus abelii</name>
    <dbReference type="NCBI Taxonomy" id="9601"/>
    <lineage>
        <taxon>Eukaryota</taxon>
        <taxon>Metazoa</taxon>
        <taxon>Chordata</taxon>
        <taxon>Craniata</taxon>
        <taxon>Vertebrata</taxon>
        <taxon>Euteleostomi</taxon>
        <taxon>Mammalia</taxon>
        <taxon>Eutheria</taxon>
        <taxon>Euarchontoglires</taxon>
        <taxon>Primates</taxon>
        <taxon>Haplorrhini</taxon>
        <taxon>Catarrhini</taxon>
        <taxon>Hominidae</taxon>
        <taxon>Pongo</taxon>
    </lineage>
</organism>
<feature type="compositionally biased region" description="Basic residues" evidence="8">
    <location>
        <begin position="30"/>
        <end position="42"/>
    </location>
</feature>
<dbReference type="Ensembl" id="ENSPPYT00000041107.1">
    <property type="protein sequence ID" value="ENSPPYP00000036215.1"/>
    <property type="gene ID" value="ENSPPYG00000032422.1"/>
</dbReference>
<dbReference type="GO" id="GO:0031492">
    <property type="term" value="F:nucleosomal DNA binding"/>
    <property type="evidence" value="ECO:0007669"/>
    <property type="project" value="InterPro"/>
</dbReference>
<evidence type="ECO:0000313" key="9">
    <source>
        <dbReference type="Ensembl" id="ENSPPYP00000036215.1"/>
    </source>
</evidence>
<keyword evidence="10" id="KW-1185">Reference proteome</keyword>
<evidence type="ECO:0000256" key="6">
    <source>
        <dbReference type="ARBA" id="ARBA00040304"/>
    </source>
</evidence>
<dbReference type="GeneTree" id="ENSGT00950000182802"/>
<dbReference type="InterPro" id="IPR000079">
    <property type="entry name" value="HMGN_fam"/>
</dbReference>
<evidence type="ECO:0000313" key="10">
    <source>
        <dbReference type="Proteomes" id="UP000001595"/>
    </source>
</evidence>
<evidence type="ECO:0000256" key="3">
    <source>
        <dbReference type="ARBA" id="ARBA00023125"/>
    </source>
</evidence>
<reference evidence="9" key="2">
    <citation type="submission" date="2025-08" db="UniProtKB">
        <authorList>
            <consortium name="Ensembl"/>
        </authorList>
    </citation>
    <scope>IDENTIFICATION</scope>
</reference>
<dbReference type="PRINTS" id="PR00925">
    <property type="entry name" value="NONHISHMG17"/>
</dbReference>
<comment type="function">
    <text evidence="5">Binds to the inner side of the nucleosomal DNA thus altering the interaction between the DNA and the histone octamer. May be involved in the process which maintains transcribable genes in a unique chromatin conformation.</text>
</comment>
<dbReference type="Proteomes" id="UP000001595">
    <property type="component" value="Chromosome 1"/>
</dbReference>
<comment type="subcellular location">
    <subcellularLocation>
        <location evidence="1">Nucleus</location>
    </subcellularLocation>
</comment>
<dbReference type="PANTHER" id="PTHR23087:SF13">
    <property type="entry name" value="NON-HISTONE CHROMOSOMAL PROTEIN HMG-17"/>
    <property type="match status" value="1"/>
</dbReference>
<feature type="region of interest" description="Disordered" evidence="8">
    <location>
        <begin position="1"/>
        <end position="144"/>
    </location>
</feature>
<sequence length="144" mass="15624">AARKRTKKLTERKHNVKKKRRERPLDHPKPARRCIPRPRPRPRPAAIAATAAIIFKRKTEGDTKGGDKGKVKDQPQRRSATLSAKPAPPNPEPKPKKAPAWNGETVPKGKKGKAVAGKEGNNPAENGDAKTDQAQKAEGSGDAK</sequence>
<evidence type="ECO:0000256" key="1">
    <source>
        <dbReference type="ARBA" id="ARBA00004123"/>
    </source>
</evidence>
<comment type="similarity">
    <text evidence="2">Belongs to the HMGN family.</text>
</comment>
<feature type="compositionally biased region" description="Basic and acidic residues" evidence="8">
    <location>
        <begin position="127"/>
        <end position="144"/>
    </location>
</feature>
<feature type="compositionally biased region" description="Basic and acidic residues" evidence="8">
    <location>
        <begin position="57"/>
        <end position="76"/>
    </location>
</feature>
<evidence type="ECO:0000256" key="4">
    <source>
        <dbReference type="ARBA" id="ARBA00023242"/>
    </source>
</evidence>
<keyword evidence="3" id="KW-0238">DNA-binding</keyword>
<reference evidence="9" key="3">
    <citation type="submission" date="2025-09" db="UniProtKB">
        <authorList>
            <consortium name="Ensembl"/>
        </authorList>
    </citation>
    <scope>IDENTIFICATION</scope>
</reference>
<reference evidence="9 10" key="1">
    <citation type="submission" date="2008-02" db="EMBL/GenBank/DDBJ databases">
        <title>A 6x draft sequence assembly of the Pongo pygmaeus abelii genome.</title>
        <authorList>
            <person name="Wilson R.K."/>
            <person name="Mardis E."/>
        </authorList>
    </citation>
    <scope>NUCLEOTIDE SEQUENCE [LARGE SCALE GENOMIC DNA]</scope>
</reference>
<dbReference type="GO" id="GO:0006325">
    <property type="term" value="P:chromatin organization"/>
    <property type="evidence" value="ECO:0007669"/>
    <property type="project" value="TreeGrafter"/>
</dbReference>
<dbReference type="GO" id="GO:0000785">
    <property type="term" value="C:chromatin"/>
    <property type="evidence" value="ECO:0007669"/>
    <property type="project" value="InterPro"/>
</dbReference>
<evidence type="ECO:0000256" key="7">
    <source>
        <dbReference type="ARBA" id="ARBA00042290"/>
    </source>
</evidence>
<feature type="compositionally biased region" description="Low complexity" evidence="8">
    <location>
        <begin position="44"/>
        <end position="54"/>
    </location>
</feature>